<accession>A0A8S1QBW2</accession>
<sequence length="94" mass="11357">MSVNVQKQSLFKRAFLQTEFKVACYPKIELNTSKEEAWQILKQPQNGFERFALRFISKQYIVPRKPFVLSEVMKQICNEWNSFDQDTKYYYCNQ</sequence>
<comment type="caution">
    <text evidence="1">The sequence shown here is derived from an EMBL/GenBank/DDBJ whole genome shotgun (WGS) entry which is preliminary data.</text>
</comment>
<name>A0A8S1QBW2_PARPR</name>
<organism evidence="1 2">
    <name type="scientific">Paramecium primaurelia</name>
    <dbReference type="NCBI Taxonomy" id="5886"/>
    <lineage>
        <taxon>Eukaryota</taxon>
        <taxon>Sar</taxon>
        <taxon>Alveolata</taxon>
        <taxon>Ciliophora</taxon>
        <taxon>Intramacronucleata</taxon>
        <taxon>Oligohymenophorea</taxon>
        <taxon>Peniculida</taxon>
        <taxon>Parameciidae</taxon>
        <taxon>Paramecium</taxon>
    </lineage>
</organism>
<evidence type="ECO:0000313" key="2">
    <source>
        <dbReference type="Proteomes" id="UP000688137"/>
    </source>
</evidence>
<dbReference type="EMBL" id="CAJJDM010000156">
    <property type="protein sequence ID" value="CAD8112454.1"/>
    <property type="molecule type" value="Genomic_DNA"/>
</dbReference>
<evidence type="ECO:0000313" key="1">
    <source>
        <dbReference type="EMBL" id="CAD8112454.1"/>
    </source>
</evidence>
<keyword evidence="2" id="KW-1185">Reference proteome</keyword>
<protein>
    <submittedName>
        <fullName evidence="1">Uncharacterized protein</fullName>
    </submittedName>
</protein>
<dbReference type="AlphaFoldDB" id="A0A8S1QBW2"/>
<reference evidence="1" key="1">
    <citation type="submission" date="2021-01" db="EMBL/GenBank/DDBJ databases">
        <authorList>
            <consortium name="Genoscope - CEA"/>
            <person name="William W."/>
        </authorList>
    </citation>
    <scope>NUCLEOTIDE SEQUENCE</scope>
</reference>
<dbReference type="OMA" id="ICNEWSS"/>
<dbReference type="Proteomes" id="UP000688137">
    <property type="component" value="Unassembled WGS sequence"/>
</dbReference>
<proteinExistence type="predicted"/>
<gene>
    <name evidence="1" type="ORF">PPRIM_AZ9-3.1.T1510092</name>
</gene>